<gene>
    <name evidence="6" type="ORF">Tci_048964</name>
</gene>
<dbReference type="InterPro" id="IPR054722">
    <property type="entry name" value="PolX-like_BBD"/>
</dbReference>
<evidence type="ECO:0000256" key="2">
    <source>
        <dbReference type="SAM" id="Coils"/>
    </source>
</evidence>
<feature type="domain" description="GAG-pre-integrase" evidence="4">
    <location>
        <begin position="747"/>
        <end position="820"/>
    </location>
</feature>
<protein>
    <submittedName>
        <fullName evidence="6">Ribonuclease H-like domain-containing protein</fullName>
    </submittedName>
</protein>
<organism evidence="6">
    <name type="scientific">Tanacetum cinerariifolium</name>
    <name type="common">Dalmatian daisy</name>
    <name type="synonym">Chrysanthemum cinerariifolium</name>
    <dbReference type="NCBI Taxonomy" id="118510"/>
    <lineage>
        <taxon>Eukaryota</taxon>
        <taxon>Viridiplantae</taxon>
        <taxon>Streptophyta</taxon>
        <taxon>Embryophyta</taxon>
        <taxon>Tracheophyta</taxon>
        <taxon>Spermatophyta</taxon>
        <taxon>Magnoliopsida</taxon>
        <taxon>eudicotyledons</taxon>
        <taxon>Gunneridae</taxon>
        <taxon>Pentapetalae</taxon>
        <taxon>asterids</taxon>
        <taxon>campanulids</taxon>
        <taxon>Asterales</taxon>
        <taxon>Asteraceae</taxon>
        <taxon>Asteroideae</taxon>
        <taxon>Anthemideae</taxon>
        <taxon>Anthemidinae</taxon>
        <taxon>Tanacetum</taxon>
    </lineage>
</organism>
<evidence type="ECO:0000256" key="3">
    <source>
        <dbReference type="SAM" id="MobiDB-lite"/>
    </source>
</evidence>
<name>A0A6L2MSN8_TANCI</name>
<evidence type="ECO:0000313" key="6">
    <source>
        <dbReference type="EMBL" id="GEU76986.1"/>
    </source>
</evidence>
<evidence type="ECO:0000259" key="4">
    <source>
        <dbReference type="Pfam" id="PF13976"/>
    </source>
</evidence>
<feature type="compositionally biased region" description="Polar residues" evidence="3">
    <location>
        <begin position="265"/>
        <end position="276"/>
    </location>
</feature>
<feature type="region of interest" description="Disordered" evidence="3">
    <location>
        <begin position="254"/>
        <end position="276"/>
    </location>
</feature>
<feature type="region of interest" description="Disordered" evidence="3">
    <location>
        <begin position="968"/>
        <end position="988"/>
    </location>
</feature>
<comment type="subcellular location">
    <subcellularLocation>
        <location evidence="1">Nucleus</location>
    </subcellularLocation>
</comment>
<dbReference type="GO" id="GO:0003723">
    <property type="term" value="F:RNA binding"/>
    <property type="evidence" value="ECO:0007669"/>
    <property type="project" value="TreeGrafter"/>
</dbReference>
<comment type="caution">
    <text evidence="6">The sequence shown here is derived from an EMBL/GenBank/DDBJ whole genome shotgun (WGS) entry which is preliminary data.</text>
</comment>
<dbReference type="Pfam" id="PF22936">
    <property type="entry name" value="Pol_BBD"/>
    <property type="match status" value="1"/>
</dbReference>
<feature type="domain" description="Retrovirus-related Pol polyprotein from transposon TNT 1-94-like beta-barrel" evidence="5">
    <location>
        <begin position="641"/>
        <end position="712"/>
    </location>
</feature>
<reference evidence="6" key="1">
    <citation type="journal article" date="2019" name="Sci. Rep.">
        <title>Draft genome of Tanacetum cinerariifolium, the natural source of mosquito coil.</title>
        <authorList>
            <person name="Yamashiro T."/>
            <person name="Shiraishi A."/>
            <person name="Satake H."/>
            <person name="Nakayama K."/>
        </authorList>
    </citation>
    <scope>NUCLEOTIDE SEQUENCE</scope>
</reference>
<proteinExistence type="predicted"/>
<sequence>MPLDVDYKIMLTFLEFYETLLGFLDFNLYKSIYLKYPPILDSRLKALAIDLYALTRYVDAKDRPSGTNDEESEHRLAQLQDQLPSNEPCALMNLVVNAAFVSADEEETRACKSLFQNKTFFLGHECKLFPLMGKVSTVSVFLGFGLTFAGSACHGEHNIDFHPMVDFVKASPFSPKSTGFNEFSSNIATALVCLATNRTYNFSKLIFDGLVKDVNNKISKFLMYPRFLTMCFRMTQFGQISHIQKYVGEGSGTLTEPHYIPSPEAQPSSHTHISSPSLPTVTTISTALIPTVTSSKITPLRQYTQRARIAQSSALPLVEDEPASPVRDVSQGEACPTESGFIVDQDRTIIAKSSTLPYDSATRVTSPAAVEGSTQQTINELTNFYTSLQRQHSELRARFQEVKINKLKERVKLLEDGKGMVAEGSGDDAPIKGRRLDEEVVATERVSSDTEEIRLDEGEVAAKKVSDDTKEMVTILITMDAASVLSSRGVQVVPTDAAVAPANESAKKQKTTEEVPEEVKSCDDIPEEKIKELIRLVPIEEVYVEALQVKHPIIDWKGRIVRNKMQKAFPLPVTEFPLPEKKDATARRKEKPLLERSYCYQWLSCMVIIVVMEKLLRPQLVGFGDLKKLLLNKNNIDDKGYWDSGCSRHITRTLSYLSEYEPYDEGYVSFGQGGGKITGKGIIKTGKLEFEIVYFVKELKYNLFSVSQICDNKNSVLFTDSECIVLGKSFKLKDDINVLLMTPRQHNMYSIDLNNTVPHKNLTYLVAKASVDESMLWHRRLGHLNFKIMNKLVRNNLVKGLPSKYFENYHICVACLKGKQHKASCKTKLVNSISKLLHTVYMDMFGPTSVSSLNHKCVFGISQGFSFYHSLRLLRVVITLEEPIINSFQHRTHDEQMFDADQDLEKAQQEGEANITLIESWDDVQTKIDADYPLAERLQAEEQQELNDEEKAKLTELVEESSKKAKEVVTEGSFKRARTELEQESVKK</sequence>
<feature type="coiled-coil region" evidence="2">
    <location>
        <begin position="385"/>
        <end position="417"/>
    </location>
</feature>
<dbReference type="InterPro" id="IPR010613">
    <property type="entry name" value="PES"/>
</dbReference>
<dbReference type="GO" id="GO:0000463">
    <property type="term" value="P:maturation of LSU-rRNA from tricistronic rRNA transcript (SSU-rRNA, 5.8S rRNA, LSU-rRNA)"/>
    <property type="evidence" value="ECO:0007669"/>
    <property type="project" value="TreeGrafter"/>
</dbReference>
<evidence type="ECO:0000256" key="1">
    <source>
        <dbReference type="ARBA" id="ARBA00004123"/>
    </source>
</evidence>
<dbReference type="Pfam" id="PF13976">
    <property type="entry name" value="gag_pre-integrs"/>
    <property type="match status" value="1"/>
</dbReference>
<dbReference type="InterPro" id="IPR025724">
    <property type="entry name" value="GAG-pre-integrase_dom"/>
</dbReference>
<keyword evidence="2" id="KW-0175">Coiled coil</keyword>
<dbReference type="PANTHER" id="PTHR12221">
    <property type="entry name" value="PESCADILLO - RELATED"/>
    <property type="match status" value="1"/>
</dbReference>
<dbReference type="PANTHER" id="PTHR12221:SF6">
    <property type="entry name" value="PESCADILLO HOMOLOG"/>
    <property type="match status" value="1"/>
</dbReference>
<accession>A0A6L2MSN8</accession>
<dbReference type="GO" id="GO:0070545">
    <property type="term" value="C:PeBoW complex"/>
    <property type="evidence" value="ECO:0007669"/>
    <property type="project" value="TreeGrafter"/>
</dbReference>
<dbReference type="EMBL" id="BKCJ010007383">
    <property type="protein sequence ID" value="GEU76986.1"/>
    <property type="molecule type" value="Genomic_DNA"/>
</dbReference>
<dbReference type="AlphaFoldDB" id="A0A6L2MSN8"/>
<dbReference type="Pfam" id="PF06732">
    <property type="entry name" value="Pescadillo_N"/>
    <property type="match status" value="1"/>
</dbReference>
<evidence type="ECO:0000259" key="5">
    <source>
        <dbReference type="Pfam" id="PF22936"/>
    </source>
</evidence>